<dbReference type="GO" id="GO:0005741">
    <property type="term" value="C:mitochondrial outer membrane"/>
    <property type="evidence" value="ECO:0007669"/>
    <property type="project" value="UniProtKB-SubCell"/>
</dbReference>
<protein>
    <submittedName>
        <fullName evidence="7">Protein fmp52, mitochondrial</fullName>
    </submittedName>
</protein>
<organism evidence="7 8">
    <name type="scientific">Cladophialophora chaetospira</name>
    <dbReference type="NCBI Taxonomy" id="386627"/>
    <lineage>
        <taxon>Eukaryota</taxon>
        <taxon>Fungi</taxon>
        <taxon>Dikarya</taxon>
        <taxon>Ascomycota</taxon>
        <taxon>Pezizomycotina</taxon>
        <taxon>Eurotiomycetes</taxon>
        <taxon>Chaetothyriomycetidae</taxon>
        <taxon>Chaetothyriales</taxon>
        <taxon>Herpotrichiellaceae</taxon>
        <taxon>Cladophialophora</taxon>
    </lineage>
</organism>
<dbReference type="PANTHER" id="PTHR14097">
    <property type="entry name" value="OXIDOREDUCTASE HTATIP2"/>
    <property type="match status" value="1"/>
</dbReference>
<evidence type="ECO:0000256" key="6">
    <source>
        <dbReference type="ARBA" id="ARBA00023136"/>
    </source>
</evidence>
<dbReference type="FunFam" id="3.40.50.720:FF:000366">
    <property type="entry name" value="Protein FMP52, mitochondrial"/>
    <property type="match status" value="1"/>
</dbReference>
<dbReference type="InterPro" id="IPR036291">
    <property type="entry name" value="NAD(P)-bd_dom_sf"/>
</dbReference>
<dbReference type="GO" id="GO:0051170">
    <property type="term" value="P:import into nucleus"/>
    <property type="evidence" value="ECO:0007669"/>
    <property type="project" value="TreeGrafter"/>
</dbReference>
<dbReference type="AlphaFoldDB" id="A0AA38X8X6"/>
<evidence type="ECO:0000313" key="7">
    <source>
        <dbReference type="EMBL" id="KAJ9609051.1"/>
    </source>
</evidence>
<evidence type="ECO:0000256" key="1">
    <source>
        <dbReference type="ARBA" id="ARBA00004450"/>
    </source>
</evidence>
<evidence type="ECO:0000256" key="3">
    <source>
        <dbReference type="ARBA" id="ARBA00022787"/>
    </source>
</evidence>
<proteinExistence type="inferred from homology"/>
<accession>A0AA38X8X6</accession>
<evidence type="ECO:0000256" key="5">
    <source>
        <dbReference type="ARBA" id="ARBA00023128"/>
    </source>
</evidence>
<gene>
    <name evidence="7" type="primary">FMP52_1</name>
    <name evidence="7" type="ORF">H2200_006822</name>
</gene>
<keyword evidence="6" id="KW-0472">Membrane</keyword>
<dbReference type="EMBL" id="JAPDRK010000009">
    <property type="protein sequence ID" value="KAJ9609051.1"/>
    <property type="molecule type" value="Genomic_DNA"/>
</dbReference>
<evidence type="ECO:0000256" key="2">
    <source>
        <dbReference type="ARBA" id="ARBA00006617"/>
    </source>
</evidence>
<evidence type="ECO:0000256" key="4">
    <source>
        <dbReference type="ARBA" id="ARBA00022946"/>
    </source>
</evidence>
<keyword evidence="4" id="KW-0809">Transit peptide</keyword>
<evidence type="ECO:0000313" key="8">
    <source>
        <dbReference type="Proteomes" id="UP001172673"/>
    </source>
</evidence>
<dbReference type="Proteomes" id="UP001172673">
    <property type="component" value="Unassembled WGS sequence"/>
</dbReference>
<keyword evidence="8" id="KW-1185">Reference proteome</keyword>
<dbReference type="InterPro" id="IPR014843">
    <property type="entry name" value="Him1/Fmp52"/>
</dbReference>
<sequence length="230" mass="24532">MTASCLVGGTGLVGSHILSTLMNCSTITSLDAFTRSNPESPSTSKLRYISDLDSTTWPSLYPLKTQVFFSALGTTARKAGSFANQRKIDYDLNIALAKAAKQAGVDVFVLVSTSGASTTSMIPYSKMKGELDEAVKALGFRHTVILKPGLLVGTRTDSRPGEFAARKVASMLGMISGNRLKDSWAQDAEVVAKAAVKAGLDAIHGEYTGSVTVLDQHDIIRLGRTDWLDI</sequence>
<dbReference type="SUPFAM" id="SSF51735">
    <property type="entry name" value="NAD(P)-binding Rossmann-fold domains"/>
    <property type="match status" value="1"/>
</dbReference>
<dbReference type="Pfam" id="PF08732">
    <property type="entry name" value="HIM1"/>
    <property type="match status" value="1"/>
</dbReference>
<keyword evidence="3" id="KW-1000">Mitochondrion outer membrane</keyword>
<dbReference type="PANTHER" id="PTHR14097:SF7">
    <property type="entry name" value="OXIDOREDUCTASE HTATIP2"/>
    <property type="match status" value="1"/>
</dbReference>
<comment type="similarity">
    <text evidence="2">Belongs to the FMP52 family.</text>
</comment>
<reference evidence="7" key="1">
    <citation type="submission" date="2022-10" db="EMBL/GenBank/DDBJ databases">
        <title>Culturing micro-colonial fungi from biological soil crusts in the Mojave desert and describing Neophaeococcomyces mojavensis, and introducing the new genera and species Taxawa tesnikishii.</title>
        <authorList>
            <person name="Kurbessoian T."/>
            <person name="Stajich J.E."/>
        </authorList>
    </citation>
    <scope>NUCLEOTIDE SEQUENCE</scope>
    <source>
        <strain evidence="7">TK_41</strain>
    </source>
</reference>
<keyword evidence="5" id="KW-0496">Mitochondrion</keyword>
<name>A0AA38X8X6_9EURO</name>
<dbReference type="Gene3D" id="3.40.50.720">
    <property type="entry name" value="NAD(P)-binding Rossmann-like Domain"/>
    <property type="match status" value="1"/>
</dbReference>
<comment type="caution">
    <text evidence="7">The sequence shown here is derived from an EMBL/GenBank/DDBJ whole genome shotgun (WGS) entry which is preliminary data.</text>
</comment>
<comment type="subcellular location">
    <subcellularLocation>
        <location evidence="1">Mitochondrion outer membrane</location>
        <topology evidence="1">Peripheral membrane protein</topology>
    </subcellularLocation>
</comment>